<evidence type="ECO:0000256" key="7">
    <source>
        <dbReference type="ARBA" id="ARBA00004904"/>
    </source>
</evidence>
<dbReference type="NCBIfam" id="NF001591">
    <property type="entry name" value="PRK00393.1"/>
    <property type="match status" value="1"/>
</dbReference>
<gene>
    <name evidence="22" type="primary">ribBA</name>
    <name evidence="22" type="ORF">JEOSCH030_00701</name>
</gene>
<protein>
    <submittedName>
        <fullName evidence="22">Riboflavin biosynthesis protein RibBA</fullName>
    </submittedName>
</protein>
<dbReference type="Pfam" id="PF00925">
    <property type="entry name" value="GTP_cyclohydro2"/>
    <property type="match status" value="1"/>
</dbReference>
<comment type="function">
    <text evidence="19">Catalyzes the conversion of GTP to 2,5-diamino-6-ribosylamino-4(3H)-pyrimidinone 5'-phosphate (DARP), formate and pyrophosphate.</text>
</comment>
<dbReference type="SUPFAM" id="SSF142695">
    <property type="entry name" value="RibA-like"/>
    <property type="match status" value="1"/>
</dbReference>
<dbReference type="UniPathway" id="UPA00275">
    <property type="reaction ID" value="UER00399"/>
</dbReference>
<comment type="function">
    <text evidence="5">Catalyzes the conversion of D-ribulose 5-phosphate to formate and 3,4-dihydroxy-2-butanone 4-phosphate.</text>
</comment>
<dbReference type="GO" id="GO:0003935">
    <property type="term" value="F:GTP cyclohydrolase II activity"/>
    <property type="evidence" value="ECO:0007669"/>
    <property type="project" value="UniProtKB-EC"/>
</dbReference>
<dbReference type="PANTHER" id="PTHR21327">
    <property type="entry name" value="GTP CYCLOHYDROLASE II-RELATED"/>
    <property type="match status" value="1"/>
</dbReference>
<dbReference type="FunFam" id="3.40.50.10990:FF:000001">
    <property type="entry name" value="Riboflavin biosynthesis protein RibBA"/>
    <property type="match status" value="1"/>
</dbReference>
<dbReference type="GO" id="GO:0005829">
    <property type="term" value="C:cytosol"/>
    <property type="evidence" value="ECO:0007669"/>
    <property type="project" value="TreeGrafter"/>
</dbReference>
<dbReference type="InterPro" id="IPR036144">
    <property type="entry name" value="RibA-like_sf"/>
</dbReference>
<evidence type="ECO:0000256" key="5">
    <source>
        <dbReference type="ARBA" id="ARBA00002284"/>
    </source>
</evidence>
<evidence type="ECO:0000256" key="1">
    <source>
        <dbReference type="ARBA" id="ARBA00000141"/>
    </source>
</evidence>
<dbReference type="NCBIfam" id="TIGR00506">
    <property type="entry name" value="ribB"/>
    <property type="match status" value="1"/>
</dbReference>
<evidence type="ECO:0000256" key="11">
    <source>
        <dbReference type="ARBA" id="ARBA00022741"/>
    </source>
</evidence>
<evidence type="ECO:0000256" key="14">
    <source>
        <dbReference type="ARBA" id="ARBA00022842"/>
    </source>
</evidence>
<keyword evidence="15" id="KW-0342">GTP-binding</keyword>
<dbReference type="InterPro" id="IPR032677">
    <property type="entry name" value="GTP_cyclohydro_II"/>
</dbReference>
<evidence type="ECO:0000256" key="17">
    <source>
        <dbReference type="ARBA" id="ARBA00023239"/>
    </source>
</evidence>
<comment type="similarity">
    <text evidence="8">In the N-terminal section; belongs to the DHBP synthase family.</text>
</comment>
<evidence type="ECO:0000256" key="18">
    <source>
        <dbReference type="ARBA" id="ARBA00023268"/>
    </source>
</evidence>
<reference evidence="22 23" key="1">
    <citation type="submission" date="2020-07" db="EMBL/GenBank/DDBJ databases">
        <authorList>
            <person name="Criscuolo A."/>
        </authorList>
    </citation>
    <scope>NUCLEOTIDE SEQUENCE [LARGE SCALE GENOMIC DNA]</scope>
    <source>
        <strain evidence="23">CIP 111030</strain>
    </source>
</reference>
<evidence type="ECO:0000256" key="12">
    <source>
        <dbReference type="ARBA" id="ARBA00022801"/>
    </source>
</evidence>
<dbReference type="EMBL" id="CAJEWE010000007">
    <property type="protein sequence ID" value="CAD2074422.1"/>
    <property type="molecule type" value="Genomic_DNA"/>
</dbReference>
<evidence type="ECO:0000256" key="15">
    <source>
        <dbReference type="ARBA" id="ARBA00023134"/>
    </source>
</evidence>
<proteinExistence type="inferred from homology"/>
<organism evidence="22 23">
    <name type="scientific">Phocicoccus schoeneichii</name>
    <dbReference type="NCBI Taxonomy" id="1812261"/>
    <lineage>
        <taxon>Bacteria</taxon>
        <taxon>Bacillati</taxon>
        <taxon>Bacillota</taxon>
        <taxon>Bacilli</taxon>
        <taxon>Bacillales</taxon>
        <taxon>Salinicoccaceae</taxon>
        <taxon>Phocicoccus</taxon>
    </lineage>
</organism>
<dbReference type="Gene3D" id="3.40.50.10990">
    <property type="entry name" value="GTP cyclohydrolase II"/>
    <property type="match status" value="1"/>
</dbReference>
<name>A0A6V7RCD0_9BACL</name>
<evidence type="ECO:0000256" key="20">
    <source>
        <dbReference type="ARBA" id="ARBA00049295"/>
    </source>
</evidence>
<dbReference type="FunFam" id="3.90.870.10:FF:000001">
    <property type="entry name" value="Riboflavin biosynthesis protein RibBA"/>
    <property type="match status" value="1"/>
</dbReference>
<evidence type="ECO:0000256" key="2">
    <source>
        <dbReference type="ARBA" id="ARBA00001936"/>
    </source>
</evidence>
<dbReference type="InterPro" id="IPR000422">
    <property type="entry name" value="DHBP_synthase_RibB"/>
</dbReference>
<dbReference type="GO" id="GO:0005525">
    <property type="term" value="F:GTP binding"/>
    <property type="evidence" value="ECO:0007669"/>
    <property type="project" value="UniProtKB-KW"/>
</dbReference>
<comment type="caution">
    <text evidence="22">The sequence shown here is derived from an EMBL/GenBank/DDBJ whole genome shotgun (WGS) entry which is preliminary data.</text>
</comment>
<dbReference type="RefSeq" id="WP_308808174.1">
    <property type="nucleotide sequence ID" value="NZ_BMDB01000002.1"/>
</dbReference>
<evidence type="ECO:0000256" key="16">
    <source>
        <dbReference type="ARBA" id="ARBA00023211"/>
    </source>
</evidence>
<dbReference type="SUPFAM" id="SSF55821">
    <property type="entry name" value="YrdC/RibB"/>
    <property type="match status" value="1"/>
</dbReference>
<evidence type="ECO:0000256" key="10">
    <source>
        <dbReference type="ARBA" id="ARBA00022723"/>
    </source>
</evidence>
<dbReference type="Proteomes" id="UP000521032">
    <property type="component" value="Unassembled WGS sequence"/>
</dbReference>
<dbReference type="Pfam" id="PF00926">
    <property type="entry name" value="DHBP_synthase"/>
    <property type="match status" value="1"/>
</dbReference>
<dbReference type="NCBIfam" id="TIGR00505">
    <property type="entry name" value="ribA"/>
    <property type="match status" value="1"/>
</dbReference>
<dbReference type="GO" id="GO:0009231">
    <property type="term" value="P:riboflavin biosynthetic process"/>
    <property type="evidence" value="ECO:0007669"/>
    <property type="project" value="UniProtKB-UniPathway"/>
</dbReference>
<sequence length="391" mass="44009">MIFDSIEEALKDLKSGKAIIVVDDENRENEGDLLSVTEWMNEDTINFMATHGRGLICSPVSEKIAKSIGLTPMINNNTDPYGTAFTISIDHKETTTGISAEERYFTAKMMLEDNITIESFNQPGHLFPLIAKKNGVLERPGHTEAAVDLARLTGAKEAGIICEIMNEDGTMSRLEDLVHFKDKHNLKLITIQDLVHFRRVNEVNVTRVASVKLPSEDGEFTLDAYRNFDGSEHLMLHKNLHENPNVRVHSSCITGDIFHSKRCDCKEQLSNAMRYIDENGGAVIYLFQEGRGIGLVNKLKAYELIEEGYNTISANEKLGFKADLRTYEVAAQILKYNEIESVRLLTNNPDKIMSLESFGIEVESRIPLIIEGNEHNADYLTTKFEQMGHII</sequence>
<evidence type="ECO:0000256" key="9">
    <source>
        <dbReference type="ARBA" id="ARBA00022619"/>
    </source>
</evidence>
<keyword evidence="11" id="KW-0547">Nucleotide-binding</keyword>
<feature type="domain" description="GTP cyclohydrolase II" evidence="21">
    <location>
        <begin position="207"/>
        <end position="367"/>
    </location>
</feature>
<dbReference type="CDD" id="cd00641">
    <property type="entry name" value="GTP_cyclohydro2"/>
    <property type="match status" value="1"/>
</dbReference>
<dbReference type="InterPro" id="IPR000926">
    <property type="entry name" value="RibA"/>
</dbReference>
<keyword evidence="18" id="KW-0511">Multifunctional enzyme</keyword>
<dbReference type="Gene3D" id="3.90.870.10">
    <property type="entry name" value="DHBP synthase"/>
    <property type="match status" value="1"/>
</dbReference>
<comment type="cofactor">
    <cofactor evidence="3">
        <name>Mg(2+)</name>
        <dbReference type="ChEBI" id="CHEBI:18420"/>
    </cofactor>
</comment>
<comment type="catalytic activity">
    <reaction evidence="1">
        <text>D-ribulose 5-phosphate = (2S)-2-hydroxy-3-oxobutyl phosphate + formate + H(+)</text>
        <dbReference type="Rhea" id="RHEA:18457"/>
        <dbReference type="ChEBI" id="CHEBI:15378"/>
        <dbReference type="ChEBI" id="CHEBI:15740"/>
        <dbReference type="ChEBI" id="CHEBI:58121"/>
        <dbReference type="ChEBI" id="CHEBI:58830"/>
        <dbReference type="EC" id="4.1.99.12"/>
    </reaction>
</comment>
<keyword evidence="14" id="KW-0460">Magnesium</keyword>
<keyword evidence="16" id="KW-0464">Manganese</keyword>
<keyword evidence="12" id="KW-0378">Hydrolase</keyword>
<keyword evidence="13" id="KW-0862">Zinc</keyword>
<dbReference type="PANTHER" id="PTHR21327:SF18">
    <property type="entry name" value="3,4-DIHYDROXY-2-BUTANONE 4-PHOSPHATE SYNTHASE"/>
    <property type="match status" value="1"/>
</dbReference>
<comment type="catalytic activity">
    <reaction evidence="20">
        <text>GTP + 4 H2O = 2,5-diamino-6-hydroxy-4-(5-phosphoribosylamino)-pyrimidine + formate + 2 phosphate + 3 H(+)</text>
        <dbReference type="Rhea" id="RHEA:23704"/>
        <dbReference type="ChEBI" id="CHEBI:15377"/>
        <dbReference type="ChEBI" id="CHEBI:15378"/>
        <dbReference type="ChEBI" id="CHEBI:15740"/>
        <dbReference type="ChEBI" id="CHEBI:37565"/>
        <dbReference type="ChEBI" id="CHEBI:43474"/>
        <dbReference type="ChEBI" id="CHEBI:58614"/>
        <dbReference type="EC" id="3.5.4.25"/>
    </reaction>
</comment>
<dbReference type="GO" id="GO:0046872">
    <property type="term" value="F:metal ion binding"/>
    <property type="evidence" value="ECO:0007669"/>
    <property type="project" value="UniProtKB-KW"/>
</dbReference>
<keyword evidence="17" id="KW-0456">Lyase</keyword>
<evidence type="ECO:0000259" key="21">
    <source>
        <dbReference type="Pfam" id="PF00925"/>
    </source>
</evidence>
<dbReference type="InterPro" id="IPR017945">
    <property type="entry name" value="DHBP_synth_RibB-like_a/b_dom"/>
</dbReference>
<comment type="pathway">
    <text evidence="7">Cofactor biosynthesis; riboflavin biosynthesis; 2-hydroxy-3-oxobutyl phosphate from D-ribulose 5-phosphate: step 1/1.</text>
</comment>
<accession>A0A6V7RCD0</accession>
<evidence type="ECO:0000256" key="6">
    <source>
        <dbReference type="ARBA" id="ARBA00004853"/>
    </source>
</evidence>
<evidence type="ECO:0000313" key="22">
    <source>
        <dbReference type="EMBL" id="CAD2074422.1"/>
    </source>
</evidence>
<evidence type="ECO:0000313" key="23">
    <source>
        <dbReference type="Proteomes" id="UP000521032"/>
    </source>
</evidence>
<evidence type="ECO:0000256" key="3">
    <source>
        <dbReference type="ARBA" id="ARBA00001946"/>
    </source>
</evidence>
<comment type="cofactor">
    <cofactor evidence="4">
        <name>Zn(2+)</name>
        <dbReference type="ChEBI" id="CHEBI:29105"/>
    </cofactor>
</comment>
<keyword evidence="23" id="KW-1185">Reference proteome</keyword>
<dbReference type="PIRSF" id="PIRSF001259">
    <property type="entry name" value="RibA"/>
    <property type="match status" value="1"/>
</dbReference>
<dbReference type="GO" id="GO:0008686">
    <property type="term" value="F:3,4-dihydroxy-2-butanone-4-phosphate synthase activity"/>
    <property type="evidence" value="ECO:0007669"/>
    <property type="project" value="UniProtKB-EC"/>
</dbReference>
<evidence type="ECO:0000256" key="19">
    <source>
        <dbReference type="ARBA" id="ARBA00043932"/>
    </source>
</evidence>
<evidence type="ECO:0000256" key="4">
    <source>
        <dbReference type="ARBA" id="ARBA00001947"/>
    </source>
</evidence>
<dbReference type="AlphaFoldDB" id="A0A6V7RCD0"/>
<keyword evidence="10" id="KW-0479">Metal-binding</keyword>
<comment type="cofactor">
    <cofactor evidence="2">
        <name>Mn(2+)</name>
        <dbReference type="ChEBI" id="CHEBI:29035"/>
    </cofactor>
</comment>
<keyword evidence="9" id="KW-0686">Riboflavin biosynthesis</keyword>
<evidence type="ECO:0000256" key="13">
    <source>
        <dbReference type="ARBA" id="ARBA00022833"/>
    </source>
</evidence>
<comment type="pathway">
    <text evidence="6">Cofactor biosynthesis; riboflavin biosynthesis; 5-amino-6-(D-ribitylamino)uracil from GTP: step 1/4.</text>
</comment>
<evidence type="ECO:0000256" key="8">
    <source>
        <dbReference type="ARBA" id="ARBA00005520"/>
    </source>
</evidence>